<keyword evidence="2" id="KW-1185">Reference proteome</keyword>
<evidence type="ECO:0000313" key="2">
    <source>
        <dbReference type="Proteomes" id="UP000828390"/>
    </source>
</evidence>
<gene>
    <name evidence="1" type="ORF">DPMN_065964</name>
</gene>
<comment type="caution">
    <text evidence="1">The sequence shown here is derived from an EMBL/GenBank/DDBJ whole genome shotgun (WGS) entry which is preliminary data.</text>
</comment>
<sequence length="56" mass="6451">MGLMTHVASVTPDQTAHNAHSVQEVPCQLYWHKKFRGLIRIFRVLIRPLIIIVTTL</sequence>
<accession>A0A9D4BK28</accession>
<organism evidence="1 2">
    <name type="scientific">Dreissena polymorpha</name>
    <name type="common">Zebra mussel</name>
    <name type="synonym">Mytilus polymorpha</name>
    <dbReference type="NCBI Taxonomy" id="45954"/>
    <lineage>
        <taxon>Eukaryota</taxon>
        <taxon>Metazoa</taxon>
        <taxon>Spiralia</taxon>
        <taxon>Lophotrochozoa</taxon>
        <taxon>Mollusca</taxon>
        <taxon>Bivalvia</taxon>
        <taxon>Autobranchia</taxon>
        <taxon>Heteroconchia</taxon>
        <taxon>Euheterodonta</taxon>
        <taxon>Imparidentia</taxon>
        <taxon>Neoheterodontei</taxon>
        <taxon>Myida</taxon>
        <taxon>Dreissenoidea</taxon>
        <taxon>Dreissenidae</taxon>
        <taxon>Dreissena</taxon>
    </lineage>
</organism>
<name>A0A9D4BK28_DREPO</name>
<dbReference type="EMBL" id="JAIWYP010000014">
    <property type="protein sequence ID" value="KAH3706576.1"/>
    <property type="molecule type" value="Genomic_DNA"/>
</dbReference>
<protein>
    <submittedName>
        <fullName evidence="1">Uncharacterized protein</fullName>
    </submittedName>
</protein>
<reference evidence="1" key="1">
    <citation type="journal article" date="2019" name="bioRxiv">
        <title>The Genome of the Zebra Mussel, Dreissena polymorpha: A Resource for Invasive Species Research.</title>
        <authorList>
            <person name="McCartney M.A."/>
            <person name="Auch B."/>
            <person name="Kono T."/>
            <person name="Mallez S."/>
            <person name="Zhang Y."/>
            <person name="Obille A."/>
            <person name="Becker A."/>
            <person name="Abrahante J.E."/>
            <person name="Garbe J."/>
            <person name="Badalamenti J.P."/>
            <person name="Herman A."/>
            <person name="Mangelson H."/>
            <person name="Liachko I."/>
            <person name="Sullivan S."/>
            <person name="Sone E.D."/>
            <person name="Koren S."/>
            <person name="Silverstein K.A.T."/>
            <person name="Beckman K.B."/>
            <person name="Gohl D.M."/>
        </authorList>
    </citation>
    <scope>NUCLEOTIDE SEQUENCE</scope>
    <source>
        <strain evidence="1">Duluth1</strain>
        <tissue evidence="1">Whole animal</tissue>
    </source>
</reference>
<reference evidence="1" key="2">
    <citation type="submission" date="2020-11" db="EMBL/GenBank/DDBJ databases">
        <authorList>
            <person name="McCartney M.A."/>
            <person name="Auch B."/>
            <person name="Kono T."/>
            <person name="Mallez S."/>
            <person name="Becker A."/>
            <person name="Gohl D.M."/>
            <person name="Silverstein K.A.T."/>
            <person name="Koren S."/>
            <person name="Bechman K.B."/>
            <person name="Herman A."/>
            <person name="Abrahante J.E."/>
            <person name="Garbe J."/>
        </authorList>
    </citation>
    <scope>NUCLEOTIDE SEQUENCE</scope>
    <source>
        <strain evidence="1">Duluth1</strain>
        <tissue evidence="1">Whole animal</tissue>
    </source>
</reference>
<proteinExistence type="predicted"/>
<evidence type="ECO:0000313" key="1">
    <source>
        <dbReference type="EMBL" id="KAH3706576.1"/>
    </source>
</evidence>
<dbReference type="Proteomes" id="UP000828390">
    <property type="component" value="Unassembled WGS sequence"/>
</dbReference>
<dbReference type="AlphaFoldDB" id="A0A9D4BK28"/>